<keyword evidence="4" id="KW-1185">Reference proteome</keyword>
<dbReference type="Proteomes" id="UP000249464">
    <property type="component" value="Unassembled WGS sequence"/>
</dbReference>
<accession>A0A2X0NLY0</accession>
<reference evidence="3 4" key="1">
    <citation type="submission" date="2016-11" db="EMBL/GenBank/DDBJ databases">
        <authorList>
            <person name="Jaros S."/>
            <person name="Januszkiewicz K."/>
            <person name="Wedrychowicz H."/>
        </authorList>
    </citation>
    <scope>NUCLEOTIDE SEQUENCE [LARGE SCALE GENOMIC DNA]</scope>
</reference>
<dbReference type="Pfam" id="PF07727">
    <property type="entry name" value="RVT_2"/>
    <property type="match status" value="1"/>
</dbReference>
<dbReference type="PANTHER" id="PTHR11439">
    <property type="entry name" value="GAG-POL-RELATED RETROTRANSPOSON"/>
    <property type="match status" value="1"/>
</dbReference>
<feature type="domain" description="Reverse transcriptase Ty1/copia-type" evidence="2">
    <location>
        <begin position="64"/>
        <end position="257"/>
    </location>
</feature>
<proteinExistence type="predicted"/>
<feature type="region of interest" description="Disordered" evidence="1">
    <location>
        <begin position="271"/>
        <end position="291"/>
    </location>
</feature>
<gene>
    <name evidence="3" type="primary">BQ5605_C011g06654</name>
    <name evidence="3" type="ORF">BQ5605_C011G06654</name>
</gene>
<evidence type="ECO:0000256" key="1">
    <source>
        <dbReference type="SAM" id="MobiDB-lite"/>
    </source>
</evidence>
<dbReference type="CDD" id="cd09272">
    <property type="entry name" value="RNase_HI_RT_Ty1"/>
    <property type="match status" value="1"/>
</dbReference>
<dbReference type="EMBL" id="FQNC01000011">
    <property type="protein sequence ID" value="SGY12911.1"/>
    <property type="molecule type" value="Genomic_DNA"/>
</dbReference>
<dbReference type="AlphaFoldDB" id="A0A2X0NLY0"/>
<name>A0A2X0NLY0_9BASI</name>
<dbReference type="PANTHER" id="PTHR11439:SF463">
    <property type="entry name" value="REVERSE TRANSCRIPTASE TY1_COPIA-TYPE DOMAIN-CONTAINING PROTEIN"/>
    <property type="match status" value="1"/>
</dbReference>
<dbReference type="InterPro" id="IPR043502">
    <property type="entry name" value="DNA/RNA_pol_sf"/>
</dbReference>
<organism evidence="3 4">
    <name type="scientific">Microbotryum silenes-dioicae</name>
    <dbReference type="NCBI Taxonomy" id="796604"/>
    <lineage>
        <taxon>Eukaryota</taxon>
        <taxon>Fungi</taxon>
        <taxon>Dikarya</taxon>
        <taxon>Basidiomycota</taxon>
        <taxon>Pucciniomycotina</taxon>
        <taxon>Microbotryomycetes</taxon>
        <taxon>Microbotryales</taxon>
        <taxon>Microbotryaceae</taxon>
        <taxon>Microbotryum</taxon>
    </lineage>
</organism>
<evidence type="ECO:0000259" key="2">
    <source>
        <dbReference type="Pfam" id="PF07727"/>
    </source>
</evidence>
<sequence length="743" mass="83289">MVDVLDTPPMFHNKLSYDAYCAAVFAKEDIEIPKTFEEAMKSPYRNHWSAAMVSELLQFDHHGVFQEVKWHEGIRVLGTIWVYSIKRNANGKIIRFKARLVAQGFAQRPGIDYHNTYAPVARSSTILFLIALAAAQGLYLEQFDFDCAFLNGKMTEDVYVRYPKGWNSPQSPGKCLKLVGSMYGTKQAPREWYRAVNDLMVSRGYMRATANACLYIKHSGTSFAIITLYVDDGLIASNNQSFLDSELASLHKAFQLKPSRTRLLLPELRNSSHQRLHPRSPKQRRAVTPMDGRPSLRIDATPFVDVSLYQSAVGSLQYASTRCQPDIAIAVRAVAQKNSCPTVDDWAAVKRIFRYLNSTIDLGILYRNSSTTRLMVYSDASFADDLESRRSVGVYASMLAGGVISWQSKQQSMIATSTTKAEILSASSATCEAIWLRRLAGDVGIPQAQPTIIQEDNAACIQIAKDPVDYMRTKHFDIAHLFVRERVASGEVELEYCPTYVNTADIMTKPLGFQRFDQLRALLGMVSLVFLTGGSVRIPLSPCCNIRHPRNVICKLSRPVSPSCASHTRELTGGTRNARSLSCLHCVVDVSLPASAAAFTTCRDRCVPHSQDYLPADEVADREFHLAGRSQLLAARYETLDVARLEPFAVLCTNRAPTVFIQCLAFVAKLPIVIPPTIPVYHQEVRTLLRLDQFLAVFPRRLGFHRLRYLFNNSYTTNVVLRLAAARTTIPLRPRVRIRSDLI</sequence>
<evidence type="ECO:0000313" key="3">
    <source>
        <dbReference type="EMBL" id="SGY12911.1"/>
    </source>
</evidence>
<dbReference type="InterPro" id="IPR013103">
    <property type="entry name" value="RVT_2"/>
</dbReference>
<evidence type="ECO:0000313" key="4">
    <source>
        <dbReference type="Proteomes" id="UP000249464"/>
    </source>
</evidence>
<protein>
    <submittedName>
        <fullName evidence="3">BQ5605_C011g06654 protein</fullName>
    </submittedName>
</protein>
<feature type="compositionally biased region" description="Basic residues" evidence="1">
    <location>
        <begin position="272"/>
        <end position="285"/>
    </location>
</feature>
<dbReference type="SUPFAM" id="SSF56672">
    <property type="entry name" value="DNA/RNA polymerases"/>
    <property type="match status" value="1"/>
</dbReference>